<keyword evidence="6" id="KW-1185">Reference proteome</keyword>
<dbReference type="OrthoDB" id="1933379at2759"/>
<dbReference type="Proteomes" id="UP000305067">
    <property type="component" value="Unassembled WGS sequence"/>
</dbReference>
<evidence type="ECO:0000256" key="2">
    <source>
        <dbReference type="ARBA" id="ARBA00022679"/>
    </source>
</evidence>
<dbReference type="PIRSF" id="PIRSF000858">
    <property type="entry name" value="SCOT-t"/>
    <property type="match status" value="1"/>
</dbReference>
<comment type="function">
    <text evidence="3">Key enzyme for ketone body catabolism. Transfers the CoA moiety from succinate to acetoacetate. Formation of the enzyme-CoA intermediate proceeds via an unstable anhydride species formed between the carboxylate groups of the enzyme and substrate.</text>
</comment>
<evidence type="ECO:0000256" key="4">
    <source>
        <dbReference type="PIRSR" id="PIRSR000858-1"/>
    </source>
</evidence>
<dbReference type="NCBIfam" id="TIGR02428">
    <property type="entry name" value="pcaJ_scoB_fam"/>
    <property type="match status" value="1"/>
</dbReference>
<dbReference type="SMART" id="SM00882">
    <property type="entry name" value="CoA_trans"/>
    <property type="match status" value="2"/>
</dbReference>
<feature type="active site" description="5-glutamyl coenzyme A thioester intermediate" evidence="4">
    <location>
        <position position="357"/>
    </location>
</feature>
<dbReference type="EC" id="2.8.3.5" evidence="3"/>
<dbReference type="InterPro" id="IPR037171">
    <property type="entry name" value="NagB/RpiA_transferase-like"/>
</dbReference>
<keyword evidence="2 3" id="KW-0808">Transferase</keyword>
<organism evidence="5 6">
    <name type="scientific">Pterulicium gracile</name>
    <dbReference type="NCBI Taxonomy" id="1884261"/>
    <lineage>
        <taxon>Eukaryota</taxon>
        <taxon>Fungi</taxon>
        <taxon>Dikarya</taxon>
        <taxon>Basidiomycota</taxon>
        <taxon>Agaricomycotina</taxon>
        <taxon>Agaricomycetes</taxon>
        <taxon>Agaricomycetidae</taxon>
        <taxon>Agaricales</taxon>
        <taxon>Pleurotineae</taxon>
        <taxon>Pterulaceae</taxon>
        <taxon>Pterulicium</taxon>
    </lineage>
</organism>
<evidence type="ECO:0000313" key="5">
    <source>
        <dbReference type="EMBL" id="TFL07742.1"/>
    </source>
</evidence>
<protein>
    <recommendedName>
        <fullName evidence="3">Succinyl-CoA:3-ketoacid-coenzyme A transferase</fullName>
        <ecNumber evidence="3">2.8.3.5</ecNumber>
    </recommendedName>
</protein>
<evidence type="ECO:0000256" key="1">
    <source>
        <dbReference type="ARBA" id="ARBA00007154"/>
    </source>
</evidence>
<dbReference type="AlphaFoldDB" id="A0A5C3R0N4"/>
<dbReference type="InterPro" id="IPR004165">
    <property type="entry name" value="CoA_trans_fam_I"/>
</dbReference>
<dbReference type="GO" id="GO:0046952">
    <property type="term" value="P:ketone body catabolic process"/>
    <property type="evidence" value="ECO:0007669"/>
    <property type="project" value="InterPro"/>
</dbReference>
<proteinExistence type="inferred from homology"/>
<comment type="catalytic activity">
    <reaction evidence="3">
        <text>a 3-oxo acid + succinyl-CoA = a 3-oxoacyl-CoA + succinate</text>
        <dbReference type="Rhea" id="RHEA:24564"/>
        <dbReference type="ChEBI" id="CHEBI:30031"/>
        <dbReference type="ChEBI" id="CHEBI:35973"/>
        <dbReference type="ChEBI" id="CHEBI:57292"/>
        <dbReference type="ChEBI" id="CHEBI:90726"/>
        <dbReference type="EC" id="2.8.3.5"/>
    </reaction>
</comment>
<name>A0A5C3R0N4_9AGAR</name>
<dbReference type="SUPFAM" id="SSF100950">
    <property type="entry name" value="NagB/RpiA/CoA transferase-like"/>
    <property type="match status" value="2"/>
</dbReference>
<dbReference type="InterPro" id="IPR012792">
    <property type="entry name" value="3-oxoacid_CoA-transf_A"/>
</dbReference>
<dbReference type="Pfam" id="PF01144">
    <property type="entry name" value="CoA_trans"/>
    <property type="match status" value="2"/>
</dbReference>
<comment type="pathway">
    <text evidence="3">Ketone metabolism; succinyl-CoA degradation; acetoacetyl-CoA from succinyl-CoA: step 1/1.</text>
</comment>
<gene>
    <name evidence="5" type="ORF">BDV98DRAFT_539748</name>
</gene>
<dbReference type="GO" id="GO:0008260">
    <property type="term" value="F:succinyl-CoA:3-oxo-acid CoA-transferase activity"/>
    <property type="evidence" value="ECO:0007669"/>
    <property type="project" value="UniProtKB-EC"/>
</dbReference>
<dbReference type="InterPro" id="IPR014388">
    <property type="entry name" value="3-oxoacid_CoA-transferase"/>
</dbReference>
<dbReference type="STRING" id="1884261.A0A5C3R0N4"/>
<dbReference type="PANTHER" id="PTHR13707">
    <property type="entry name" value="KETOACID-COENZYME A TRANSFERASE"/>
    <property type="match status" value="1"/>
</dbReference>
<dbReference type="FunFam" id="3.40.1080.10:FF:000001">
    <property type="entry name" value="Succinyl-coa:3-ketoacid-coenzyme a transferase subunit b"/>
    <property type="match status" value="1"/>
</dbReference>
<dbReference type="Gene3D" id="3.40.1080.10">
    <property type="entry name" value="Glutaconate Coenzyme A-transferase"/>
    <property type="match status" value="2"/>
</dbReference>
<dbReference type="InterPro" id="IPR012791">
    <property type="entry name" value="3-oxoacid_CoA-transf_B"/>
</dbReference>
<sequence length="532" mass="56488">MTLIQRCSVRLAITSTTANRLPRVSYVGALRKYSVVADEPLPKSKKIWSSVDEAIKDIKSGDVILCGGFGLAGLPETLLKALANTDVTDLTSVSNNAGAGEFGLGKLLNKKKLGKVIASYPGGNKLFESMYLKGEISLELVPQGTLAERIRAHAAGIPAFYTPTGASTAVEEGSIPQRYKEGGHSAGVAIDGVPKETKVINGRKYVLEPAIAGDVALIKAWKVDEIGNCVFRYAAQNFNTVMARNAKLTIVEAENIVPVGSISPNAVHLPGIYVDRIVQATEEKQIEVVTLAQDPSSSSSEQTLSPEKAKAQATRHKIAKRAAKEIQDGFYVNLGIGMPTLIPEHLAKGVNAWWQSENGILGMGPYPTKEQLDADLINAGKETVTLLPGASLFDSSDSFAMIRGGHIDVAILGAMEVSQAGDIANFMIPGKMVKGIGGAMDLVSNPSQTRVIAVMEHCSKDGSPKIRDTCSLPLTGARAVSQIITELAVFDVDLDSEKGGLTLVDVAEGVSVEEVREKTGCAFEVRENLGSF</sequence>
<evidence type="ECO:0000313" key="6">
    <source>
        <dbReference type="Proteomes" id="UP000305067"/>
    </source>
</evidence>
<dbReference type="PANTHER" id="PTHR13707:SF60">
    <property type="entry name" value="ACETATE COA-TRANSFERASE SUBUNIT ALPHA"/>
    <property type="match status" value="1"/>
</dbReference>
<dbReference type="EMBL" id="ML178814">
    <property type="protein sequence ID" value="TFL07742.1"/>
    <property type="molecule type" value="Genomic_DNA"/>
</dbReference>
<accession>A0A5C3R0N4</accession>
<dbReference type="NCBIfam" id="TIGR02429">
    <property type="entry name" value="pcaI_scoA_fam"/>
    <property type="match status" value="1"/>
</dbReference>
<evidence type="ECO:0000256" key="3">
    <source>
        <dbReference type="PIRNR" id="PIRNR000858"/>
    </source>
</evidence>
<comment type="similarity">
    <text evidence="1 3">Belongs to the 3-oxoacid CoA-transferase family.</text>
</comment>
<reference evidence="5 6" key="1">
    <citation type="journal article" date="2019" name="Nat. Ecol. Evol.">
        <title>Megaphylogeny resolves global patterns of mushroom evolution.</title>
        <authorList>
            <person name="Varga T."/>
            <person name="Krizsan K."/>
            <person name="Foldi C."/>
            <person name="Dima B."/>
            <person name="Sanchez-Garcia M."/>
            <person name="Sanchez-Ramirez S."/>
            <person name="Szollosi G.J."/>
            <person name="Szarkandi J.G."/>
            <person name="Papp V."/>
            <person name="Albert L."/>
            <person name="Andreopoulos W."/>
            <person name="Angelini C."/>
            <person name="Antonin V."/>
            <person name="Barry K.W."/>
            <person name="Bougher N.L."/>
            <person name="Buchanan P."/>
            <person name="Buyck B."/>
            <person name="Bense V."/>
            <person name="Catcheside P."/>
            <person name="Chovatia M."/>
            <person name="Cooper J."/>
            <person name="Damon W."/>
            <person name="Desjardin D."/>
            <person name="Finy P."/>
            <person name="Geml J."/>
            <person name="Haridas S."/>
            <person name="Hughes K."/>
            <person name="Justo A."/>
            <person name="Karasinski D."/>
            <person name="Kautmanova I."/>
            <person name="Kiss B."/>
            <person name="Kocsube S."/>
            <person name="Kotiranta H."/>
            <person name="LaButti K.M."/>
            <person name="Lechner B.E."/>
            <person name="Liimatainen K."/>
            <person name="Lipzen A."/>
            <person name="Lukacs Z."/>
            <person name="Mihaltcheva S."/>
            <person name="Morgado L.N."/>
            <person name="Niskanen T."/>
            <person name="Noordeloos M.E."/>
            <person name="Ohm R.A."/>
            <person name="Ortiz-Santana B."/>
            <person name="Ovrebo C."/>
            <person name="Racz N."/>
            <person name="Riley R."/>
            <person name="Savchenko A."/>
            <person name="Shiryaev A."/>
            <person name="Soop K."/>
            <person name="Spirin V."/>
            <person name="Szebenyi C."/>
            <person name="Tomsovsky M."/>
            <person name="Tulloss R.E."/>
            <person name="Uehling J."/>
            <person name="Grigoriev I.V."/>
            <person name="Vagvolgyi C."/>
            <person name="Papp T."/>
            <person name="Martin F.M."/>
            <person name="Miettinen O."/>
            <person name="Hibbett D.S."/>
            <person name="Nagy L.G."/>
        </authorList>
    </citation>
    <scope>NUCLEOTIDE SEQUENCE [LARGE SCALE GENOMIC DNA]</scope>
    <source>
        <strain evidence="5 6">CBS 309.79</strain>
    </source>
</reference>
<keyword evidence="3" id="KW-0496">Mitochondrion</keyword>
<dbReference type="UniPathway" id="UPA00929">
    <property type="reaction ID" value="UER00894"/>
</dbReference>